<dbReference type="AlphaFoldDB" id="A0A2V1GXC7"/>
<evidence type="ECO:0000313" key="4">
    <source>
        <dbReference type="Proteomes" id="UP000244906"/>
    </source>
</evidence>
<dbReference type="GO" id="GO:0008270">
    <property type="term" value="F:zinc ion binding"/>
    <property type="evidence" value="ECO:0007669"/>
    <property type="project" value="InterPro"/>
</dbReference>
<keyword evidence="4" id="KW-1185">Reference proteome</keyword>
<dbReference type="InterPro" id="IPR002711">
    <property type="entry name" value="HNH"/>
</dbReference>
<dbReference type="GO" id="GO:0004519">
    <property type="term" value="F:endonuclease activity"/>
    <property type="evidence" value="ECO:0007669"/>
    <property type="project" value="InterPro"/>
</dbReference>
<comment type="caution">
    <text evidence="3">The sequence shown here is derived from an EMBL/GenBank/DDBJ whole genome shotgun (WGS) entry which is preliminary data.</text>
</comment>
<dbReference type="Gene3D" id="1.10.30.50">
    <property type="match status" value="1"/>
</dbReference>
<dbReference type="EMBL" id="QDDL01000008">
    <property type="protein sequence ID" value="PVZ66355.1"/>
    <property type="molecule type" value="Genomic_DNA"/>
</dbReference>
<evidence type="ECO:0000259" key="2">
    <source>
        <dbReference type="Pfam" id="PF23870"/>
    </source>
</evidence>
<evidence type="ECO:0000259" key="1">
    <source>
        <dbReference type="Pfam" id="PF01844"/>
    </source>
</evidence>
<dbReference type="CDD" id="cd00085">
    <property type="entry name" value="HNHc"/>
    <property type="match status" value="1"/>
</dbReference>
<dbReference type="Proteomes" id="UP000244906">
    <property type="component" value="Unassembled WGS sequence"/>
</dbReference>
<dbReference type="InterPro" id="IPR055649">
    <property type="entry name" value="DUF7225"/>
</dbReference>
<feature type="domain" description="DUF7225" evidence="2">
    <location>
        <begin position="3"/>
        <end position="93"/>
    </location>
</feature>
<gene>
    <name evidence="3" type="ORF">DC094_16795</name>
</gene>
<sequence>MNIFSRDEIENIFRDNGLVYKNLPPNDYCYNWTNNDKGVEGMTKRFLERIPCKVDGYCFKFLGFDFKYNGYVLCKPQKSNIEYAVGQWIGGIYHPFPEISNDSEEFEADNDLDEQSFREGKAIQKLVNAFERNTQARKECLEKKGCKCTACGFDFEAVYGNLGKGFIHVHHKVPLKDVRQEHFNNPEKDLIPLCPNCHAMIHKTRTAMTVDELIDLIKRSS</sequence>
<reference evidence="3 4" key="1">
    <citation type="submission" date="2018-04" db="EMBL/GenBank/DDBJ databases">
        <title>Thalassorhabdus spongiae gen. nov., sp. nov., isolated from a marine sponge in South-West Iceland.</title>
        <authorList>
            <person name="Knobloch S."/>
            <person name="Daussin A."/>
            <person name="Johannsson R."/>
            <person name="Marteinsson V.T."/>
        </authorList>
    </citation>
    <scope>NUCLEOTIDE SEQUENCE [LARGE SCALE GENOMIC DNA]</scope>
    <source>
        <strain evidence="3 4">Hp12</strain>
    </source>
</reference>
<dbReference type="Pfam" id="PF01844">
    <property type="entry name" value="HNH"/>
    <property type="match status" value="1"/>
</dbReference>
<dbReference type="Pfam" id="PF23870">
    <property type="entry name" value="DUF7225"/>
    <property type="match status" value="1"/>
</dbReference>
<accession>A0A2V1GXC7</accession>
<evidence type="ECO:0000313" key="3">
    <source>
        <dbReference type="EMBL" id="PVZ66355.1"/>
    </source>
</evidence>
<organism evidence="3 4">
    <name type="scientific">Pelagibaculum spongiae</name>
    <dbReference type="NCBI Taxonomy" id="2080658"/>
    <lineage>
        <taxon>Bacteria</taxon>
        <taxon>Pseudomonadati</taxon>
        <taxon>Pseudomonadota</taxon>
        <taxon>Gammaproteobacteria</taxon>
        <taxon>Oceanospirillales</taxon>
        <taxon>Pelagibaculum</taxon>
    </lineage>
</organism>
<dbReference type="GO" id="GO:0003676">
    <property type="term" value="F:nucleic acid binding"/>
    <property type="evidence" value="ECO:0007669"/>
    <property type="project" value="InterPro"/>
</dbReference>
<name>A0A2V1GXC7_9GAMM</name>
<feature type="domain" description="HNH" evidence="1">
    <location>
        <begin position="148"/>
        <end position="203"/>
    </location>
</feature>
<protein>
    <submittedName>
        <fullName evidence="3">Uncharacterized protein</fullName>
    </submittedName>
</protein>
<proteinExistence type="predicted"/>
<dbReference type="InterPro" id="IPR003615">
    <property type="entry name" value="HNH_nuc"/>
</dbReference>